<name>S8EAS8_9LAMI</name>
<evidence type="ECO:0000313" key="1">
    <source>
        <dbReference type="EMBL" id="EPS72993.1"/>
    </source>
</evidence>
<keyword evidence="2" id="KW-1185">Reference proteome</keyword>
<gene>
    <name evidence="1" type="ORF">M569_01764</name>
</gene>
<dbReference type="EMBL" id="AUSU01000608">
    <property type="protein sequence ID" value="EPS72993.1"/>
    <property type="molecule type" value="Genomic_DNA"/>
</dbReference>
<accession>S8EAS8</accession>
<dbReference type="Proteomes" id="UP000015453">
    <property type="component" value="Unassembled WGS sequence"/>
</dbReference>
<dbReference type="AlphaFoldDB" id="S8EAS8"/>
<comment type="caution">
    <text evidence="1">The sequence shown here is derived from an EMBL/GenBank/DDBJ whole genome shotgun (WGS) entry which is preliminary data.</text>
</comment>
<protein>
    <submittedName>
        <fullName evidence="1">Uncharacterized protein</fullName>
    </submittedName>
</protein>
<organism evidence="1 2">
    <name type="scientific">Genlisea aurea</name>
    <dbReference type="NCBI Taxonomy" id="192259"/>
    <lineage>
        <taxon>Eukaryota</taxon>
        <taxon>Viridiplantae</taxon>
        <taxon>Streptophyta</taxon>
        <taxon>Embryophyta</taxon>
        <taxon>Tracheophyta</taxon>
        <taxon>Spermatophyta</taxon>
        <taxon>Magnoliopsida</taxon>
        <taxon>eudicotyledons</taxon>
        <taxon>Gunneridae</taxon>
        <taxon>Pentapetalae</taxon>
        <taxon>asterids</taxon>
        <taxon>lamiids</taxon>
        <taxon>Lamiales</taxon>
        <taxon>Lentibulariaceae</taxon>
        <taxon>Genlisea</taxon>
    </lineage>
</organism>
<reference evidence="1 2" key="1">
    <citation type="journal article" date="2013" name="BMC Genomics">
        <title>The miniature genome of a carnivorous plant Genlisea aurea contains a low number of genes and short non-coding sequences.</title>
        <authorList>
            <person name="Leushkin E.V."/>
            <person name="Sutormin R.A."/>
            <person name="Nabieva E.R."/>
            <person name="Penin A.A."/>
            <person name="Kondrashov A.S."/>
            <person name="Logacheva M.D."/>
        </authorList>
    </citation>
    <scope>NUCLEOTIDE SEQUENCE [LARGE SCALE GENOMIC DNA]</scope>
</reference>
<sequence>MAQSPYFRNKLHQMKKLNKGIDHDLRSCCLFAYGYNRRHYACDNLSSHWWGGKRSVKRR</sequence>
<evidence type="ECO:0000313" key="2">
    <source>
        <dbReference type="Proteomes" id="UP000015453"/>
    </source>
</evidence>
<proteinExistence type="predicted"/>